<dbReference type="EMBL" id="WEKX01003542">
    <property type="protein sequence ID" value="NWI86010.1"/>
    <property type="molecule type" value="Genomic_DNA"/>
</dbReference>
<organism evidence="1 2">
    <name type="scientific">Pitta sordida</name>
    <name type="common">Hooded pitta</name>
    <dbReference type="NCBI Taxonomy" id="9163"/>
    <lineage>
        <taxon>Eukaryota</taxon>
        <taxon>Metazoa</taxon>
        <taxon>Chordata</taxon>
        <taxon>Craniata</taxon>
        <taxon>Vertebrata</taxon>
        <taxon>Euteleostomi</taxon>
        <taxon>Archelosauria</taxon>
        <taxon>Archosauria</taxon>
        <taxon>Dinosauria</taxon>
        <taxon>Saurischia</taxon>
        <taxon>Theropoda</taxon>
        <taxon>Coelurosauria</taxon>
        <taxon>Aves</taxon>
        <taxon>Neognathae</taxon>
        <taxon>Neoaves</taxon>
        <taxon>Telluraves</taxon>
        <taxon>Australaves</taxon>
        <taxon>Passeriformes</taxon>
        <taxon>Pittidae</taxon>
        <taxon>Pitta</taxon>
    </lineage>
</organism>
<dbReference type="AlphaFoldDB" id="A0A851EYM3"/>
<dbReference type="Proteomes" id="UP000633448">
    <property type="component" value="Unassembled WGS sequence"/>
</dbReference>
<feature type="non-terminal residue" evidence="1">
    <location>
        <position position="309"/>
    </location>
</feature>
<keyword evidence="2" id="KW-1185">Reference proteome</keyword>
<accession>A0A851EYM3</accession>
<name>A0A851EYM3_PITSO</name>
<sequence length="309" mass="32265">GHGVLPGTVCSVEGVLDMGYVLARDKVTATVQVQNPSSLALPFSIQLDSLSPTRDRDRQRIPAFLTPSGQRTEIVGTQNYSGLSVFSVFPTQGQIEAGKSQEFVVTFSPDHASLYYSDRLRVVLFGERTAHEIRLKGAARDVPLFVEGGAALDVPVESLAVAPPLAPQEPPTAGEPPRPLRSLLLLLELQDGGDPARAELRLGAVPTPGLAATKVRDMAGAAGTLALLVAAAAAPPAQNGPCKLKSPPAGLVGNLVTAPGAPSAPLNQFSCGVLLQVSDPPLLTALLTLKGDNVTECYRLLFMTRVVSA</sequence>
<protein>
    <submittedName>
        <fullName evidence="1">CFA74 protein</fullName>
    </submittedName>
</protein>
<dbReference type="PANTHER" id="PTHR22538">
    <property type="entry name" value="CILIA- AND FLAGELLA-ASSOCIATED PROTEIN 74"/>
    <property type="match status" value="1"/>
</dbReference>
<proteinExistence type="predicted"/>
<dbReference type="Gene3D" id="2.60.40.10">
    <property type="entry name" value="Immunoglobulins"/>
    <property type="match status" value="1"/>
</dbReference>
<evidence type="ECO:0000313" key="1">
    <source>
        <dbReference type="EMBL" id="NWI86010.1"/>
    </source>
</evidence>
<dbReference type="OrthoDB" id="545169at2759"/>
<evidence type="ECO:0000313" key="2">
    <source>
        <dbReference type="Proteomes" id="UP000633448"/>
    </source>
</evidence>
<dbReference type="PANTHER" id="PTHR22538:SF0">
    <property type="entry name" value="CILIA- AND FLAGELLA-ASSOCIATED PROTEIN 74"/>
    <property type="match status" value="1"/>
</dbReference>
<comment type="caution">
    <text evidence="1">The sequence shown here is derived from an EMBL/GenBank/DDBJ whole genome shotgun (WGS) entry which is preliminary data.</text>
</comment>
<feature type="non-terminal residue" evidence="1">
    <location>
        <position position="1"/>
    </location>
</feature>
<dbReference type="InterPro" id="IPR013783">
    <property type="entry name" value="Ig-like_fold"/>
</dbReference>
<reference evidence="1" key="1">
    <citation type="submission" date="2019-10" db="EMBL/GenBank/DDBJ databases">
        <title>Bird 10,000 Genomes (B10K) Project - Family phase.</title>
        <authorList>
            <person name="Zhang G."/>
        </authorList>
    </citation>
    <scope>NUCLEOTIDE SEQUENCE</scope>
    <source>
        <strain evidence="1">B10K-DU-002-53</strain>
        <tissue evidence="1">Muscle</tissue>
    </source>
</reference>
<gene>
    <name evidence="1" type="primary">Cfap74_1</name>
    <name evidence="1" type="ORF">PITSOR_R06111</name>
</gene>